<name>I3D5J3_9ARCH</name>
<accession>I3D5J3</accession>
<reference evidence="1 2" key="1">
    <citation type="journal article" date="2012" name="J. Bacteriol.">
        <title>Genome sequence of "Candidatus Nitrosopumilus salaria" BD31, an ammonia-oxidizing archaeon from the San Francisco Bay estuary.</title>
        <authorList>
            <person name="Mosier A.C."/>
            <person name="Allen E.E."/>
            <person name="Kim M."/>
            <person name="Ferriera S."/>
            <person name="Francis C.A."/>
        </authorList>
    </citation>
    <scope>NUCLEOTIDE SEQUENCE [LARGE SCALE GENOMIC DNA]</scope>
    <source>
        <strain evidence="1 2">BD31</strain>
    </source>
</reference>
<dbReference type="RefSeq" id="WP_008296682.1">
    <property type="nucleotide sequence ID" value="NZ_AEXL02000011.1"/>
</dbReference>
<evidence type="ECO:0008006" key="3">
    <source>
        <dbReference type="Google" id="ProtNLM"/>
    </source>
</evidence>
<dbReference type="PATRIC" id="fig|859350.6.peg.31"/>
<keyword evidence="2" id="KW-1185">Reference proteome</keyword>
<gene>
    <name evidence="1" type="ORF">BD31_I1446</name>
</gene>
<proteinExistence type="predicted"/>
<evidence type="ECO:0000313" key="2">
    <source>
        <dbReference type="Proteomes" id="UP000003423"/>
    </source>
</evidence>
<dbReference type="AlphaFoldDB" id="I3D5J3"/>
<dbReference type="EMBL" id="AEXL02000011">
    <property type="protein sequence ID" value="EIJ66986.1"/>
    <property type="molecule type" value="Genomic_DNA"/>
</dbReference>
<dbReference type="OrthoDB" id="1076at2157"/>
<dbReference type="Proteomes" id="UP000003423">
    <property type="component" value="Unassembled WGS sequence"/>
</dbReference>
<comment type="caution">
    <text evidence="1">The sequence shown here is derived from an EMBL/GenBank/DDBJ whole genome shotgun (WGS) entry which is preliminary data.</text>
</comment>
<sequence length="58" mass="6697">MAGYLGNRSEMVVHHLAVMKEECNIYGVKKGDRHYFVPDMLDQAKREGFTPCKHCIQN</sequence>
<protein>
    <recommendedName>
        <fullName evidence="3">Ada DNA repair metal-binding domain-containing protein</fullName>
    </recommendedName>
</protein>
<organism evidence="1 2">
    <name type="scientific">Candidatus Nitrosopumilus salarius BD31</name>
    <dbReference type="NCBI Taxonomy" id="859350"/>
    <lineage>
        <taxon>Archaea</taxon>
        <taxon>Nitrososphaerota</taxon>
        <taxon>Nitrososphaeria</taxon>
        <taxon>Nitrosopumilales</taxon>
        <taxon>Nitrosopumilaceae</taxon>
        <taxon>Nitrosopumilus</taxon>
    </lineage>
</organism>
<evidence type="ECO:0000313" key="1">
    <source>
        <dbReference type="EMBL" id="EIJ66986.1"/>
    </source>
</evidence>